<sequence length="374" mass="40684">MKGVLTAICALALLGSATTTTFPNDLYYSHHPDLAVADFSDSGYSRGRNSLYEGPQRHSYGEDAPTDYNDRRPYRANYDSNERKGSLIYNQDGSINWAETKSKKHKVAEVDEKGYLKFPIDGSRDNHVSGNGNSGNNRMSSTDSNNNNNNQQNNNDQYESSYGNRNQGDYNQGSNNYGGNQGNSNYGNNQGSNNYGGNNQGGNNQGSNNYGGNNQGSNSYNQGNNYGNQDSDNNQPDNNYRTTQKYNAYRDGAKSNAGFAGGMRLAGAEPQDGYFHGTGTFYDLETRTGTCGKQHRNTEMVAALNAEQMGDSNSSNQNCGKEIEVVGPNGKTITVTVVDSCKTCESGGLDLSPAAYEELGDFSHGSIPIKWKFM</sequence>
<feature type="compositionally biased region" description="Low complexity" evidence="2">
    <location>
        <begin position="205"/>
        <end position="239"/>
    </location>
</feature>
<proteinExistence type="predicted"/>
<evidence type="ECO:0000256" key="3">
    <source>
        <dbReference type="SAM" id="SignalP"/>
    </source>
</evidence>
<evidence type="ECO:0000313" key="5">
    <source>
        <dbReference type="EMBL" id="GAA5804087.1"/>
    </source>
</evidence>
<feature type="chain" id="PRO_5047437478" description="RlpA-like protein double-psi beta-barrel domain-containing protein" evidence="3">
    <location>
        <begin position="20"/>
        <end position="374"/>
    </location>
</feature>
<gene>
    <name evidence="5" type="ORF">HPULCUR_009573</name>
</gene>
<evidence type="ECO:0000256" key="2">
    <source>
        <dbReference type="SAM" id="MobiDB-lite"/>
    </source>
</evidence>
<feature type="compositionally biased region" description="Polar residues" evidence="2">
    <location>
        <begin position="156"/>
        <end position="165"/>
    </location>
</feature>
<evidence type="ECO:0000259" key="4">
    <source>
        <dbReference type="Pfam" id="PF03330"/>
    </source>
</evidence>
<feature type="region of interest" description="Disordered" evidence="2">
    <location>
        <begin position="47"/>
        <end position="71"/>
    </location>
</feature>
<comment type="caution">
    <text evidence="5">The sequence shown here is derived from an EMBL/GenBank/DDBJ whole genome shotgun (WGS) entry which is preliminary data.</text>
</comment>
<evidence type="ECO:0000313" key="6">
    <source>
        <dbReference type="Proteomes" id="UP001476247"/>
    </source>
</evidence>
<keyword evidence="1 3" id="KW-0732">Signal</keyword>
<dbReference type="PANTHER" id="PTHR31836">
    <property type="match status" value="1"/>
</dbReference>
<dbReference type="EMBL" id="BAABUJ010000032">
    <property type="protein sequence ID" value="GAA5804087.1"/>
    <property type="molecule type" value="Genomic_DNA"/>
</dbReference>
<dbReference type="PANTHER" id="PTHR31836:SF21">
    <property type="entry name" value="EXPANSIN-LIKE PROTEIN 7"/>
    <property type="match status" value="1"/>
</dbReference>
<protein>
    <recommendedName>
        <fullName evidence="4">RlpA-like protein double-psi beta-barrel domain-containing protein</fullName>
    </recommendedName>
</protein>
<feature type="region of interest" description="Disordered" evidence="2">
    <location>
        <begin position="117"/>
        <end position="242"/>
    </location>
</feature>
<dbReference type="SUPFAM" id="SSF50685">
    <property type="entry name" value="Barwin-like endoglucanases"/>
    <property type="match status" value="1"/>
</dbReference>
<feature type="signal peptide" evidence="3">
    <location>
        <begin position="1"/>
        <end position="19"/>
    </location>
</feature>
<dbReference type="Gene3D" id="2.40.40.10">
    <property type="entry name" value="RlpA-like domain"/>
    <property type="match status" value="1"/>
</dbReference>
<keyword evidence="6" id="KW-1185">Reference proteome</keyword>
<accession>A0ABP9YAV8</accession>
<feature type="domain" description="RlpA-like protein double-psi beta-barrel" evidence="4">
    <location>
        <begin position="290"/>
        <end position="370"/>
    </location>
</feature>
<feature type="compositionally biased region" description="Low complexity" evidence="2">
    <location>
        <begin position="129"/>
        <end position="155"/>
    </location>
</feature>
<name>A0ABP9YAV8_9FUNG</name>
<evidence type="ECO:0000256" key="1">
    <source>
        <dbReference type="ARBA" id="ARBA00022729"/>
    </source>
</evidence>
<dbReference type="InterPro" id="IPR036908">
    <property type="entry name" value="RlpA-like_sf"/>
</dbReference>
<dbReference type="Pfam" id="PF03330">
    <property type="entry name" value="DPBB_1"/>
    <property type="match status" value="1"/>
</dbReference>
<dbReference type="CDD" id="cd22191">
    <property type="entry name" value="DPBB_RlpA_EXP_N-like"/>
    <property type="match status" value="1"/>
</dbReference>
<dbReference type="InterPro" id="IPR051477">
    <property type="entry name" value="Expansin_CellWall"/>
</dbReference>
<dbReference type="InterPro" id="IPR009009">
    <property type="entry name" value="RlpA-like_DPBB"/>
</dbReference>
<feature type="compositionally biased region" description="Low complexity" evidence="2">
    <location>
        <begin position="166"/>
        <end position="197"/>
    </location>
</feature>
<reference evidence="5 6" key="1">
    <citation type="submission" date="2024-04" db="EMBL/GenBank/DDBJ databases">
        <title>genome sequences of Mucor flavus KT1a and Helicostylum pulchrum KT1b strains isolation_sourced from the surface of a dry-aged beef.</title>
        <authorList>
            <person name="Toyotome T."/>
            <person name="Hosono M."/>
            <person name="Torimaru M."/>
            <person name="Fukuda K."/>
            <person name="Mikami N."/>
        </authorList>
    </citation>
    <scope>NUCLEOTIDE SEQUENCE [LARGE SCALE GENOMIC DNA]</scope>
    <source>
        <strain evidence="5 6">KT1b</strain>
    </source>
</reference>
<organism evidence="5 6">
    <name type="scientific">Helicostylum pulchrum</name>
    <dbReference type="NCBI Taxonomy" id="562976"/>
    <lineage>
        <taxon>Eukaryota</taxon>
        <taxon>Fungi</taxon>
        <taxon>Fungi incertae sedis</taxon>
        <taxon>Mucoromycota</taxon>
        <taxon>Mucoromycotina</taxon>
        <taxon>Mucoromycetes</taxon>
        <taxon>Mucorales</taxon>
        <taxon>Mucorineae</taxon>
        <taxon>Mucoraceae</taxon>
        <taxon>Helicostylum</taxon>
    </lineage>
</organism>
<dbReference type="Proteomes" id="UP001476247">
    <property type="component" value="Unassembled WGS sequence"/>
</dbReference>